<proteinExistence type="predicted"/>
<gene>
    <name evidence="2" type="ORF">ACFOD3_04355</name>
</gene>
<dbReference type="RefSeq" id="WP_216834926.1">
    <property type="nucleotide sequence ID" value="NZ_JAFNJS010000001.1"/>
</dbReference>
<accession>A0ABV7BSG7</accession>
<sequence>MTAAKLVEVTLAMTWSPAEPEGHAGYRIVFAMALDSQGGPDAAAWLADPDPWPARQETPGEPVRHGDVAHDEEGWSLRFPREGGALSEAPLHRIFGGPGWLRPGEVVTIAGPEGEAAWRIVGVA</sequence>
<evidence type="ECO:0000313" key="2">
    <source>
        <dbReference type="EMBL" id="MFC2999114.1"/>
    </source>
</evidence>
<organism evidence="2 3">
    <name type="scientific">Falsiroseomonas tokyonensis</name>
    <dbReference type="NCBI Taxonomy" id="430521"/>
    <lineage>
        <taxon>Bacteria</taxon>
        <taxon>Pseudomonadati</taxon>
        <taxon>Pseudomonadota</taxon>
        <taxon>Alphaproteobacteria</taxon>
        <taxon>Acetobacterales</taxon>
        <taxon>Roseomonadaceae</taxon>
        <taxon>Falsiroseomonas</taxon>
    </lineage>
</organism>
<dbReference type="EMBL" id="JBHRSB010000001">
    <property type="protein sequence ID" value="MFC2999114.1"/>
    <property type="molecule type" value="Genomic_DNA"/>
</dbReference>
<keyword evidence="3" id="KW-1185">Reference proteome</keyword>
<dbReference type="Proteomes" id="UP001595420">
    <property type="component" value="Unassembled WGS sequence"/>
</dbReference>
<feature type="region of interest" description="Disordered" evidence="1">
    <location>
        <begin position="41"/>
        <end position="68"/>
    </location>
</feature>
<evidence type="ECO:0000313" key="3">
    <source>
        <dbReference type="Proteomes" id="UP001595420"/>
    </source>
</evidence>
<comment type="caution">
    <text evidence="2">The sequence shown here is derived from an EMBL/GenBank/DDBJ whole genome shotgun (WGS) entry which is preliminary data.</text>
</comment>
<name>A0ABV7BSG7_9PROT</name>
<protein>
    <submittedName>
        <fullName evidence="2">Uncharacterized protein</fullName>
    </submittedName>
</protein>
<reference evidence="3" key="1">
    <citation type="journal article" date="2019" name="Int. J. Syst. Evol. Microbiol.">
        <title>The Global Catalogue of Microorganisms (GCM) 10K type strain sequencing project: providing services to taxonomists for standard genome sequencing and annotation.</title>
        <authorList>
            <consortium name="The Broad Institute Genomics Platform"/>
            <consortium name="The Broad Institute Genome Sequencing Center for Infectious Disease"/>
            <person name="Wu L."/>
            <person name="Ma J."/>
        </authorList>
    </citation>
    <scope>NUCLEOTIDE SEQUENCE [LARGE SCALE GENOMIC DNA]</scope>
    <source>
        <strain evidence="3">CGMCC 1.16855</strain>
    </source>
</reference>
<evidence type="ECO:0000256" key="1">
    <source>
        <dbReference type="SAM" id="MobiDB-lite"/>
    </source>
</evidence>